<feature type="transmembrane region" description="Helical" evidence="1">
    <location>
        <begin position="65"/>
        <end position="86"/>
    </location>
</feature>
<reference evidence="2 3" key="1">
    <citation type="journal article" date="2015" name="Genome Announc.">
        <title>Expanding the biotechnology potential of lactobacilli through comparative genomics of 213 strains and associated genera.</title>
        <authorList>
            <person name="Sun Z."/>
            <person name="Harris H.M."/>
            <person name="McCann A."/>
            <person name="Guo C."/>
            <person name="Argimon S."/>
            <person name="Zhang W."/>
            <person name="Yang X."/>
            <person name="Jeffery I.B."/>
            <person name="Cooney J.C."/>
            <person name="Kagawa T.F."/>
            <person name="Liu W."/>
            <person name="Song Y."/>
            <person name="Salvetti E."/>
            <person name="Wrobel A."/>
            <person name="Rasinkangas P."/>
            <person name="Parkhill J."/>
            <person name="Rea M.C."/>
            <person name="O'Sullivan O."/>
            <person name="Ritari J."/>
            <person name="Douillard F.P."/>
            <person name="Paul Ross R."/>
            <person name="Yang R."/>
            <person name="Briner A.E."/>
            <person name="Felis G.E."/>
            <person name="de Vos W.M."/>
            <person name="Barrangou R."/>
            <person name="Klaenhammer T.R."/>
            <person name="Caufield P.W."/>
            <person name="Cui Y."/>
            <person name="Zhang H."/>
            <person name="O'Toole P.W."/>
        </authorList>
    </citation>
    <scope>NUCLEOTIDE SEQUENCE [LARGE SCALE GENOMIC DNA]</scope>
    <source>
        <strain evidence="2 3">DSM 20653</strain>
    </source>
</reference>
<keyword evidence="1" id="KW-0812">Transmembrane</keyword>
<evidence type="ECO:0000313" key="3">
    <source>
        <dbReference type="Proteomes" id="UP000051291"/>
    </source>
</evidence>
<evidence type="ECO:0000256" key="1">
    <source>
        <dbReference type="SAM" id="Phobius"/>
    </source>
</evidence>
<comment type="caution">
    <text evidence="2">The sequence shown here is derived from an EMBL/GenBank/DDBJ whole genome shotgun (WGS) entry which is preliminary data.</text>
</comment>
<evidence type="ECO:0000313" key="2">
    <source>
        <dbReference type="EMBL" id="KRM52132.1"/>
    </source>
</evidence>
<dbReference type="PATRIC" id="fig|1423820.4.peg.859"/>
<dbReference type="STRING" id="1423820.FC64_GL000839"/>
<keyword evidence="3" id="KW-1185">Reference proteome</keyword>
<keyword evidence="1" id="KW-1133">Transmembrane helix</keyword>
<proteinExistence type="predicted"/>
<keyword evidence="1" id="KW-0472">Membrane</keyword>
<protein>
    <recommendedName>
        <fullName evidence="4">Transglycosylase associated protein</fullName>
    </recommendedName>
</protein>
<feature type="transmembrane region" description="Helical" evidence="1">
    <location>
        <begin position="35"/>
        <end position="59"/>
    </location>
</feature>
<sequence length="94" mass="10341">MKEDTNMLYWIWVVVIGLFFGLTAGFITQSEKNSFWIITLISGLLGSALGEAFLGTWGWQVDGLAIFPSIIGAAGFTIIAVVLITLNKKKKFLK</sequence>
<feature type="transmembrane region" description="Helical" evidence="1">
    <location>
        <begin position="6"/>
        <end position="28"/>
    </location>
</feature>
<accession>A0A0R1ZGH4</accession>
<organism evidence="2 3">
    <name type="scientific">Ligilactobacillus araffinosus DSM 20653</name>
    <dbReference type="NCBI Taxonomy" id="1423820"/>
    <lineage>
        <taxon>Bacteria</taxon>
        <taxon>Bacillati</taxon>
        <taxon>Bacillota</taxon>
        <taxon>Bacilli</taxon>
        <taxon>Lactobacillales</taxon>
        <taxon>Lactobacillaceae</taxon>
        <taxon>Ligilactobacillus</taxon>
    </lineage>
</organism>
<dbReference type="AlphaFoldDB" id="A0A0R1ZGH4"/>
<evidence type="ECO:0008006" key="4">
    <source>
        <dbReference type="Google" id="ProtNLM"/>
    </source>
</evidence>
<name>A0A0R1ZGH4_9LACO</name>
<dbReference type="Proteomes" id="UP000051291">
    <property type="component" value="Unassembled WGS sequence"/>
</dbReference>
<dbReference type="EMBL" id="AYYZ01000026">
    <property type="protein sequence ID" value="KRM52132.1"/>
    <property type="molecule type" value="Genomic_DNA"/>
</dbReference>
<gene>
    <name evidence="2" type="ORF">FC64_GL000839</name>
</gene>